<dbReference type="AlphaFoldDB" id="A0A367JHA1"/>
<proteinExistence type="predicted"/>
<dbReference type="EMBL" id="PJQM01003358">
    <property type="protein sequence ID" value="RCH89313.1"/>
    <property type="molecule type" value="Genomic_DNA"/>
</dbReference>
<name>A0A367JHA1_RHIST</name>
<keyword evidence="2" id="KW-1185">Reference proteome</keyword>
<reference evidence="1 2" key="1">
    <citation type="journal article" date="2018" name="G3 (Bethesda)">
        <title>Phylogenetic and Phylogenomic Definition of Rhizopus Species.</title>
        <authorList>
            <person name="Gryganskyi A.P."/>
            <person name="Golan J."/>
            <person name="Dolatabadi S."/>
            <person name="Mondo S."/>
            <person name="Robb S."/>
            <person name="Idnurm A."/>
            <person name="Muszewska A."/>
            <person name="Steczkiewicz K."/>
            <person name="Masonjones S."/>
            <person name="Liao H.L."/>
            <person name="Gajdeczka M.T."/>
            <person name="Anike F."/>
            <person name="Vuek A."/>
            <person name="Anishchenko I.M."/>
            <person name="Voigt K."/>
            <person name="de Hoog G.S."/>
            <person name="Smith M.E."/>
            <person name="Heitman J."/>
            <person name="Vilgalys R."/>
            <person name="Stajich J.E."/>
        </authorList>
    </citation>
    <scope>NUCLEOTIDE SEQUENCE [LARGE SCALE GENOMIC DNA]</scope>
    <source>
        <strain evidence="1 2">LSU 92-RS-03</strain>
    </source>
</reference>
<gene>
    <name evidence="1" type="ORF">CU098_007681</name>
</gene>
<accession>A0A367JHA1</accession>
<dbReference type="Proteomes" id="UP000253551">
    <property type="component" value="Unassembled WGS sequence"/>
</dbReference>
<comment type="caution">
    <text evidence="1">The sequence shown here is derived from an EMBL/GenBank/DDBJ whole genome shotgun (WGS) entry which is preliminary data.</text>
</comment>
<evidence type="ECO:0000313" key="2">
    <source>
        <dbReference type="Proteomes" id="UP000253551"/>
    </source>
</evidence>
<evidence type="ECO:0000313" key="1">
    <source>
        <dbReference type="EMBL" id="RCH89313.1"/>
    </source>
</evidence>
<dbReference type="OrthoDB" id="2221569at2759"/>
<protein>
    <submittedName>
        <fullName evidence="1">Uncharacterized protein</fullName>
    </submittedName>
</protein>
<sequence length="133" mass="15644">MFQDFSSRFSTYFSWILTASLLSQPYDYFDFVNTFELDKRRANTAYLNTMKAVLSSEKGDKKLLIAKVINDFNARDNQTQSEFAKKYKEFWQTKEKTASEERMEQRRRLAAGNSNEVICYAYESITKKVSFEG</sequence>
<organism evidence="1 2">
    <name type="scientific">Rhizopus stolonifer</name>
    <name type="common">Rhizopus nigricans</name>
    <dbReference type="NCBI Taxonomy" id="4846"/>
    <lineage>
        <taxon>Eukaryota</taxon>
        <taxon>Fungi</taxon>
        <taxon>Fungi incertae sedis</taxon>
        <taxon>Mucoromycota</taxon>
        <taxon>Mucoromycotina</taxon>
        <taxon>Mucoromycetes</taxon>
        <taxon>Mucorales</taxon>
        <taxon>Mucorineae</taxon>
        <taxon>Rhizopodaceae</taxon>
        <taxon>Rhizopus</taxon>
    </lineage>
</organism>